<organism evidence="7 8">
    <name type="scientific">Desulfurivibrio alkaliphilus (strain DSM 19089 / UNIQEM U267 / AHT2)</name>
    <dbReference type="NCBI Taxonomy" id="589865"/>
    <lineage>
        <taxon>Bacteria</taxon>
        <taxon>Pseudomonadati</taxon>
        <taxon>Thermodesulfobacteriota</taxon>
        <taxon>Desulfobulbia</taxon>
        <taxon>Desulfobulbales</taxon>
        <taxon>Desulfobulbaceae</taxon>
        <taxon>Desulfurivibrio</taxon>
    </lineage>
</organism>
<dbReference type="InParanoid" id="D6Z0J9"/>
<keyword evidence="8" id="KW-1185">Reference proteome</keyword>
<dbReference type="STRING" id="589865.DaAHT2_0522"/>
<dbReference type="PANTHER" id="PTHR43648:SF1">
    <property type="entry name" value="ELECTRON TRANSFER FLAVOPROTEIN BETA SUBUNIT LYSINE METHYLTRANSFERASE"/>
    <property type="match status" value="1"/>
</dbReference>
<evidence type="ECO:0000313" key="7">
    <source>
        <dbReference type="EMBL" id="ADH85228.1"/>
    </source>
</evidence>
<dbReference type="InterPro" id="IPR029063">
    <property type="entry name" value="SAM-dependent_MTases_sf"/>
</dbReference>
<dbReference type="RefSeq" id="WP_013162759.1">
    <property type="nucleotide sequence ID" value="NC_014216.1"/>
</dbReference>
<dbReference type="SUPFAM" id="SSF53335">
    <property type="entry name" value="S-adenosyl-L-methionine-dependent methyltransferases"/>
    <property type="match status" value="1"/>
</dbReference>
<evidence type="ECO:0000313" key="8">
    <source>
        <dbReference type="Proteomes" id="UP000001508"/>
    </source>
</evidence>
<feature type="binding site" evidence="6">
    <location>
        <position position="194"/>
    </location>
    <ligand>
        <name>S-adenosyl-L-methionine</name>
        <dbReference type="ChEBI" id="CHEBI:59789"/>
    </ligand>
</feature>
<proteinExistence type="inferred from homology"/>
<keyword evidence="2 6" id="KW-0963">Cytoplasm</keyword>
<evidence type="ECO:0000256" key="2">
    <source>
        <dbReference type="ARBA" id="ARBA00022490"/>
    </source>
</evidence>
<dbReference type="FunCoup" id="D6Z0J9">
    <property type="interactions" value="386"/>
</dbReference>
<feature type="binding site" evidence="6">
    <location>
        <position position="148"/>
    </location>
    <ligand>
        <name>S-adenosyl-L-methionine</name>
        <dbReference type="ChEBI" id="CHEBI:59789"/>
    </ligand>
</feature>
<dbReference type="eggNOG" id="COG2264">
    <property type="taxonomic scope" value="Bacteria"/>
</dbReference>
<feature type="binding site" evidence="6">
    <location>
        <position position="236"/>
    </location>
    <ligand>
        <name>S-adenosyl-L-methionine</name>
        <dbReference type="ChEBI" id="CHEBI:59789"/>
    </ligand>
</feature>
<evidence type="ECO:0000256" key="1">
    <source>
        <dbReference type="ARBA" id="ARBA00009741"/>
    </source>
</evidence>
<comment type="catalytic activity">
    <reaction evidence="6">
        <text>L-lysyl-[protein] + 3 S-adenosyl-L-methionine = N(6),N(6),N(6)-trimethyl-L-lysyl-[protein] + 3 S-adenosyl-L-homocysteine + 3 H(+)</text>
        <dbReference type="Rhea" id="RHEA:54192"/>
        <dbReference type="Rhea" id="RHEA-COMP:9752"/>
        <dbReference type="Rhea" id="RHEA-COMP:13826"/>
        <dbReference type="ChEBI" id="CHEBI:15378"/>
        <dbReference type="ChEBI" id="CHEBI:29969"/>
        <dbReference type="ChEBI" id="CHEBI:57856"/>
        <dbReference type="ChEBI" id="CHEBI:59789"/>
        <dbReference type="ChEBI" id="CHEBI:61961"/>
    </reaction>
</comment>
<name>D6Z0J9_DESAT</name>
<keyword evidence="3 6" id="KW-0489">Methyltransferase</keyword>
<protein>
    <recommendedName>
        <fullName evidence="6">Ribosomal protein L11 methyltransferase</fullName>
        <shortName evidence="6">L11 Mtase</shortName>
        <ecNumber evidence="6">2.1.1.-</ecNumber>
    </recommendedName>
</protein>
<dbReference type="Proteomes" id="UP000001508">
    <property type="component" value="Chromosome"/>
</dbReference>
<dbReference type="NCBIfam" id="TIGR00406">
    <property type="entry name" value="prmA"/>
    <property type="match status" value="1"/>
</dbReference>
<keyword evidence="7" id="KW-0689">Ribosomal protein</keyword>
<dbReference type="KEGG" id="dak:DaAHT2_0522"/>
<evidence type="ECO:0000256" key="3">
    <source>
        <dbReference type="ARBA" id="ARBA00022603"/>
    </source>
</evidence>
<evidence type="ECO:0000256" key="4">
    <source>
        <dbReference type="ARBA" id="ARBA00022679"/>
    </source>
</evidence>
<accession>D6Z0J9</accession>
<dbReference type="HAMAP" id="MF_00735">
    <property type="entry name" value="Methyltr_PrmA"/>
    <property type="match status" value="1"/>
</dbReference>
<gene>
    <name evidence="6" type="primary">prmA</name>
    <name evidence="7" type="ordered locus">DaAHT2_0522</name>
</gene>
<dbReference type="GO" id="GO:0016279">
    <property type="term" value="F:protein-lysine N-methyltransferase activity"/>
    <property type="evidence" value="ECO:0007669"/>
    <property type="project" value="RHEA"/>
</dbReference>
<dbReference type="OrthoDB" id="9785995at2"/>
<dbReference type="GO" id="GO:0005737">
    <property type="term" value="C:cytoplasm"/>
    <property type="evidence" value="ECO:0007669"/>
    <property type="project" value="UniProtKB-SubCell"/>
</dbReference>
<dbReference type="EMBL" id="CP001940">
    <property type="protein sequence ID" value="ADH85228.1"/>
    <property type="molecule type" value="Genomic_DNA"/>
</dbReference>
<dbReference type="HOGENOM" id="CLU_049382_0_1_7"/>
<keyword evidence="7" id="KW-0687">Ribonucleoprotein</keyword>
<comment type="similarity">
    <text evidence="1 6">Belongs to the methyltransferase superfamily. PrmA family.</text>
</comment>
<dbReference type="PIRSF" id="PIRSF000401">
    <property type="entry name" value="RPL11_MTase"/>
    <property type="match status" value="1"/>
</dbReference>
<comment type="subcellular location">
    <subcellularLocation>
        <location evidence="6">Cytoplasm</location>
    </subcellularLocation>
</comment>
<evidence type="ECO:0000256" key="6">
    <source>
        <dbReference type="HAMAP-Rule" id="MF_00735"/>
    </source>
</evidence>
<dbReference type="Gene3D" id="3.40.50.150">
    <property type="entry name" value="Vaccinia Virus protein VP39"/>
    <property type="match status" value="1"/>
</dbReference>
<dbReference type="CDD" id="cd02440">
    <property type="entry name" value="AdoMet_MTases"/>
    <property type="match status" value="1"/>
</dbReference>
<reference evidence="8" key="1">
    <citation type="submission" date="2010-02" db="EMBL/GenBank/DDBJ databases">
        <title>Complete sequence of Desulfurivibrio alkaliphilus AHT2.</title>
        <authorList>
            <consortium name="US DOE Joint Genome Institute"/>
            <person name="Pitluck S."/>
            <person name="Chertkov O."/>
            <person name="Detter J.C."/>
            <person name="Han C."/>
            <person name="Tapia R."/>
            <person name="Larimer F."/>
            <person name="Land M."/>
            <person name="Hauser L."/>
            <person name="Kyrpides N."/>
            <person name="Mikhailova N."/>
            <person name="Sorokin D.Y."/>
            <person name="Muyzer G."/>
            <person name="Woyke T."/>
        </authorList>
    </citation>
    <scope>NUCLEOTIDE SEQUENCE [LARGE SCALE GENOMIC DNA]</scope>
    <source>
        <strain evidence="8">DSM 19089 / UNIQEM U267 / AHT2</strain>
    </source>
</reference>
<sequence>MTNTPRSWLKLTVQCPPEQADNVAAMLASCSAGGVEHGFTGFDHDSPWEEISVYLEQDDSLNDCLQAINDYLEYLRSHHQAVEIPPPRTEVIVDRDWNATWKKEFTPLAVAPGLIIKPTWETYEPAPGEQVIEMDPGQAFGTGHHASTRLALHLLNLLFSEAEPPATVLDAGCGTGILAMAAALWGAEKVVAIDNDPLAVEATRFNSERNQLNSVIQTSQTPLPELTSPFQAVLANITADVLLDLAPELVRLVAPGGHLILAGVLTGQQEAEIVRHFQELGLLLRQQPHQDEWVAFLFRKPHDAQS</sequence>
<feature type="binding site" evidence="6">
    <location>
        <position position="172"/>
    </location>
    <ligand>
        <name>S-adenosyl-L-methionine</name>
        <dbReference type="ChEBI" id="CHEBI:59789"/>
    </ligand>
</feature>
<dbReference type="GO" id="GO:0005840">
    <property type="term" value="C:ribosome"/>
    <property type="evidence" value="ECO:0007669"/>
    <property type="project" value="UniProtKB-KW"/>
</dbReference>
<keyword evidence="5 6" id="KW-0949">S-adenosyl-L-methionine</keyword>
<dbReference type="Pfam" id="PF06325">
    <property type="entry name" value="PrmA"/>
    <property type="match status" value="1"/>
</dbReference>
<dbReference type="InterPro" id="IPR004498">
    <property type="entry name" value="Ribosomal_PrmA_MeTrfase"/>
</dbReference>
<keyword evidence="4 6" id="KW-0808">Transferase</keyword>
<dbReference type="AlphaFoldDB" id="D6Z0J9"/>
<dbReference type="GO" id="GO:0032259">
    <property type="term" value="P:methylation"/>
    <property type="evidence" value="ECO:0007669"/>
    <property type="project" value="UniProtKB-KW"/>
</dbReference>
<dbReference type="PANTHER" id="PTHR43648">
    <property type="entry name" value="ELECTRON TRANSFER FLAVOPROTEIN BETA SUBUNIT LYSINE METHYLTRANSFERASE"/>
    <property type="match status" value="1"/>
</dbReference>
<dbReference type="EC" id="2.1.1.-" evidence="6"/>
<dbReference type="InterPro" id="IPR050078">
    <property type="entry name" value="Ribosomal_L11_MeTrfase_PrmA"/>
</dbReference>
<evidence type="ECO:0000256" key="5">
    <source>
        <dbReference type="ARBA" id="ARBA00022691"/>
    </source>
</evidence>
<comment type="function">
    <text evidence="6">Methylates ribosomal protein L11.</text>
</comment>